<gene>
    <name evidence="2" type="ORF">KL86APRO_30070</name>
</gene>
<feature type="compositionally biased region" description="Polar residues" evidence="1">
    <location>
        <begin position="39"/>
        <end position="48"/>
    </location>
</feature>
<protein>
    <submittedName>
        <fullName evidence="2">Uncharacterized protein</fullName>
    </submittedName>
</protein>
<dbReference type="AlphaFoldDB" id="A0A212KLK1"/>
<evidence type="ECO:0000313" key="2">
    <source>
        <dbReference type="EMBL" id="SBW12520.1"/>
    </source>
</evidence>
<sequence>MLLVCRPPYLPYSARPNFPEVRNAHAKTAARSLAPPFSGDSTRQSVTS</sequence>
<evidence type="ECO:0000256" key="1">
    <source>
        <dbReference type="SAM" id="MobiDB-lite"/>
    </source>
</evidence>
<feature type="region of interest" description="Disordered" evidence="1">
    <location>
        <begin position="23"/>
        <end position="48"/>
    </location>
</feature>
<dbReference type="EMBL" id="FLUO01000003">
    <property type="protein sequence ID" value="SBW12520.1"/>
    <property type="molecule type" value="Genomic_DNA"/>
</dbReference>
<accession>A0A212KLK1</accession>
<proteinExistence type="predicted"/>
<organism evidence="2">
    <name type="scientific">uncultured Alphaproteobacteria bacterium</name>
    <dbReference type="NCBI Taxonomy" id="91750"/>
    <lineage>
        <taxon>Bacteria</taxon>
        <taxon>Pseudomonadati</taxon>
        <taxon>Pseudomonadota</taxon>
        <taxon>Alphaproteobacteria</taxon>
        <taxon>environmental samples</taxon>
    </lineage>
</organism>
<reference evidence="2" key="1">
    <citation type="submission" date="2016-04" db="EMBL/GenBank/DDBJ databases">
        <authorList>
            <person name="Evans L.H."/>
            <person name="Alamgir A."/>
            <person name="Owens N."/>
            <person name="Weber N.D."/>
            <person name="Virtaneva K."/>
            <person name="Barbian K."/>
            <person name="Babar A."/>
            <person name="Rosenke K."/>
        </authorList>
    </citation>
    <scope>NUCLEOTIDE SEQUENCE</scope>
    <source>
        <strain evidence="2">86</strain>
    </source>
</reference>
<name>A0A212KLK1_9PROT</name>